<proteinExistence type="predicted"/>
<evidence type="ECO:0000256" key="1">
    <source>
        <dbReference type="SAM" id="MobiDB-lite"/>
    </source>
</evidence>
<gene>
    <name evidence="2" type="ORF">GCM10023307_33770</name>
</gene>
<reference evidence="3" key="1">
    <citation type="journal article" date="2019" name="Int. J. Syst. Evol. Microbiol.">
        <title>The Global Catalogue of Microorganisms (GCM) 10K type strain sequencing project: providing services to taxonomists for standard genome sequencing and annotation.</title>
        <authorList>
            <consortium name="The Broad Institute Genomics Platform"/>
            <consortium name="The Broad Institute Genome Sequencing Center for Infectious Disease"/>
            <person name="Wu L."/>
            <person name="Ma J."/>
        </authorList>
    </citation>
    <scope>NUCLEOTIDE SEQUENCE [LARGE SCALE GENOMIC DNA]</scope>
    <source>
        <strain evidence="3">JCM 18204</strain>
    </source>
</reference>
<accession>A0ABP9C449</accession>
<organism evidence="2 3">
    <name type="scientific">Lysobacter hankyongensis</name>
    <dbReference type="NCBI Taxonomy" id="1176535"/>
    <lineage>
        <taxon>Bacteria</taxon>
        <taxon>Pseudomonadati</taxon>
        <taxon>Pseudomonadota</taxon>
        <taxon>Gammaproteobacteria</taxon>
        <taxon>Lysobacterales</taxon>
        <taxon>Lysobacteraceae</taxon>
        <taxon>Lysobacter</taxon>
    </lineage>
</organism>
<evidence type="ECO:0000313" key="3">
    <source>
        <dbReference type="Proteomes" id="UP001499959"/>
    </source>
</evidence>
<dbReference type="Proteomes" id="UP001499959">
    <property type="component" value="Unassembled WGS sequence"/>
</dbReference>
<sequence length="84" mass="9469">MKNSLIVILPLDGGETPRAPRRPTLNLNPRRDKACPDRTGAYVRRERAIRRADADNTFAVGVILFQYPVSRPSPGLSSGRRKRR</sequence>
<feature type="region of interest" description="Disordered" evidence="1">
    <location>
        <begin position="13"/>
        <end position="33"/>
    </location>
</feature>
<dbReference type="EMBL" id="BAABJE010000018">
    <property type="protein sequence ID" value="GAA4804267.1"/>
    <property type="molecule type" value="Genomic_DNA"/>
</dbReference>
<name>A0ABP9C449_9GAMM</name>
<evidence type="ECO:0000313" key="2">
    <source>
        <dbReference type="EMBL" id="GAA4804267.1"/>
    </source>
</evidence>
<protein>
    <submittedName>
        <fullName evidence="2">Uncharacterized protein</fullName>
    </submittedName>
</protein>
<keyword evidence="3" id="KW-1185">Reference proteome</keyword>
<comment type="caution">
    <text evidence="2">The sequence shown here is derived from an EMBL/GenBank/DDBJ whole genome shotgun (WGS) entry which is preliminary data.</text>
</comment>